<evidence type="ECO:0000313" key="8">
    <source>
        <dbReference type="Proteomes" id="UP000750711"/>
    </source>
</evidence>
<dbReference type="Proteomes" id="UP000750711">
    <property type="component" value="Unassembled WGS sequence"/>
</dbReference>
<evidence type="ECO:0000256" key="1">
    <source>
        <dbReference type="ARBA" id="ARBA00004370"/>
    </source>
</evidence>
<accession>A0A9P8IH16</accession>
<dbReference type="EMBL" id="JAGHQM010001406">
    <property type="protein sequence ID" value="KAH0555704.1"/>
    <property type="molecule type" value="Genomic_DNA"/>
</dbReference>
<dbReference type="GO" id="GO:0016020">
    <property type="term" value="C:membrane"/>
    <property type="evidence" value="ECO:0007669"/>
    <property type="project" value="UniProtKB-SubCell"/>
</dbReference>
<keyword evidence="4 5" id="KW-0472">Membrane</keyword>
<evidence type="ECO:0000313" key="7">
    <source>
        <dbReference type="EMBL" id="KAH0555704.1"/>
    </source>
</evidence>
<feature type="domain" description="Amino acid transporter transmembrane" evidence="6">
    <location>
        <begin position="17"/>
        <end position="92"/>
    </location>
</feature>
<feature type="non-terminal residue" evidence="7">
    <location>
        <position position="137"/>
    </location>
</feature>
<dbReference type="Pfam" id="PF01490">
    <property type="entry name" value="Aa_trans"/>
    <property type="match status" value="1"/>
</dbReference>
<feature type="transmembrane region" description="Helical" evidence="5">
    <location>
        <begin position="58"/>
        <end position="81"/>
    </location>
</feature>
<feature type="transmembrane region" description="Helical" evidence="5">
    <location>
        <begin position="26"/>
        <end position="46"/>
    </location>
</feature>
<dbReference type="AlphaFoldDB" id="A0A9P8IH16"/>
<comment type="subcellular location">
    <subcellularLocation>
        <location evidence="1">Membrane</location>
    </subcellularLocation>
</comment>
<evidence type="ECO:0000259" key="6">
    <source>
        <dbReference type="Pfam" id="PF01490"/>
    </source>
</evidence>
<evidence type="ECO:0000256" key="5">
    <source>
        <dbReference type="SAM" id="Phobius"/>
    </source>
</evidence>
<keyword evidence="3 5" id="KW-1133">Transmembrane helix</keyword>
<reference evidence="7" key="1">
    <citation type="submission" date="2021-03" db="EMBL/GenBank/DDBJ databases">
        <title>Comparative genomics and phylogenomic investigation of the class Geoglossomycetes provide insights into ecological specialization and systematics.</title>
        <authorList>
            <person name="Melie T."/>
            <person name="Pirro S."/>
            <person name="Miller A.N."/>
            <person name="Quandt A."/>
        </authorList>
    </citation>
    <scope>NUCLEOTIDE SEQUENCE</scope>
    <source>
        <strain evidence="7">CAQ_001_2017</strain>
    </source>
</reference>
<comment type="caution">
    <text evidence="7">The sequence shown here is derived from an EMBL/GenBank/DDBJ whole genome shotgun (WGS) entry which is preliminary data.</text>
</comment>
<dbReference type="InterPro" id="IPR013057">
    <property type="entry name" value="AA_transpt_TM"/>
</dbReference>
<proteinExistence type="predicted"/>
<gene>
    <name evidence="7" type="ORF">GP486_006354</name>
</gene>
<sequence length="137" mass="14842">MIGVAIWKPGDGAIKATNDTSLYKGFLATTNVVFAYAGHIAFFSFISEMKYPKDYPKALVSLQFADTTMYVVAAVVIYRFAGQGVTSPALGSTSPLLRKVAWGMAIPTRGEASKKDADFWYRIQIVISGVINGHIAI</sequence>
<organism evidence="7 8">
    <name type="scientific">Trichoglossum hirsutum</name>
    <dbReference type="NCBI Taxonomy" id="265104"/>
    <lineage>
        <taxon>Eukaryota</taxon>
        <taxon>Fungi</taxon>
        <taxon>Dikarya</taxon>
        <taxon>Ascomycota</taxon>
        <taxon>Pezizomycotina</taxon>
        <taxon>Geoglossomycetes</taxon>
        <taxon>Geoglossales</taxon>
        <taxon>Geoglossaceae</taxon>
        <taxon>Trichoglossum</taxon>
    </lineage>
</organism>
<keyword evidence="2 5" id="KW-0812">Transmembrane</keyword>
<evidence type="ECO:0000256" key="3">
    <source>
        <dbReference type="ARBA" id="ARBA00022989"/>
    </source>
</evidence>
<evidence type="ECO:0000256" key="4">
    <source>
        <dbReference type="ARBA" id="ARBA00023136"/>
    </source>
</evidence>
<evidence type="ECO:0000256" key="2">
    <source>
        <dbReference type="ARBA" id="ARBA00022692"/>
    </source>
</evidence>
<protein>
    <recommendedName>
        <fullName evidence="6">Amino acid transporter transmembrane domain-containing protein</fullName>
    </recommendedName>
</protein>
<name>A0A9P8IH16_9PEZI</name>
<keyword evidence="8" id="KW-1185">Reference proteome</keyword>